<protein>
    <submittedName>
        <fullName evidence="1">Uncharacterized protein</fullName>
    </submittedName>
</protein>
<dbReference type="EMBL" id="BGZK01000625">
    <property type="protein sequence ID" value="GBP53440.1"/>
    <property type="molecule type" value="Genomic_DNA"/>
</dbReference>
<organism evidence="1 2">
    <name type="scientific">Eumeta variegata</name>
    <name type="common">Bagworm moth</name>
    <name type="synonym">Eumeta japonica</name>
    <dbReference type="NCBI Taxonomy" id="151549"/>
    <lineage>
        <taxon>Eukaryota</taxon>
        <taxon>Metazoa</taxon>
        <taxon>Ecdysozoa</taxon>
        <taxon>Arthropoda</taxon>
        <taxon>Hexapoda</taxon>
        <taxon>Insecta</taxon>
        <taxon>Pterygota</taxon>
        <taxon>Neoptera</taxon>
        <taxon>Endopterygota</taxon>
        <taxon>Lepidoptera</taxon>
        <taxon>Glossata</taxon>
        <taxon>Ditrysia</taxon>
        <taxon>Tineoidea</taxon>
        <taxon>Psychidae</taxon>
        <taxon>Oiketicinae</taxon>
        <taxon>Eumeta</taxon>
    </lineage>
</organism>
<evidence type="ECO:0000313" key="2">
    <source>
        <dbReference type="Proteomes" id="UP000299102"/>
    </source>
</evidence>
<sequence>MGGLNLKPSTLALCGFGVANDHRHQCLDDEVRSRWLDEWFNLFQIEESSVSSSIIRTQSVKSVAYAARATGKELVIDKNTCSGKPPLYDDSES</sequence>
<reference evidence="1 2" key="1">
    <citation type="journal article" date="2019" name="Commun. Biol.">
        <title>The bagworm genome reveals a unique fibroin gene that provides high tensile strength.</title>
        <authorList>
            <person name="Kono N."/>
            <person name="Nakamura H."/>
            <person name="Ohtoshi R."/>
            <person name="Tomita M."/>
            <person name="Numata K."/>
            <person name="Arakawa K."/>
        </authorList>
    </citation>
    <scope>NUCLEOTIDE SEQUENCE [LARGE SCALE GENOMIC DNA]</scope>
</reference>
<comment type="caution">
    <text evidence="1">The sequence shown here is derived from an EMBL/GenBank/DDBJ whole genome shotgun (WGS) entry which is preliminary data.</text>
</comment>
<accession>A0A4C1WRG3</accession>
<keyword evidence="2" id="KW-1185">Reference proteome</keyword>
<dbReference type="Proteomes" id="UP000299102">
    <property type="component" value="Unassembled WGS sequence"/>
</dbReference>
<evidence type="ECO:0000313" key="1">
    <source>
        <dbReference type="EMBL" id="GBP53440.1"/>
    </source>
</evidence>
<gene>
    <name evidence="1" type="ORF">EVAR_17515_1</name>
</gene>
<proteinExistence type="predicted"/>
<dbReference type="AlphaFoldDB" id="A0A4C1WRG3"/>
<name>A0A4C1WRG3_EUMVA</name>